<feature type="compositionally biased region" description="Acidic residues" evidence="1">
    <location>
        <begin position="174"/>
        <end position="188"/>
    </location>
</feature>
<protein>
    <submittedName>
        <fullName evidence="2">Uncharacterized protein</fullName>
    </submittedName>
</protein>
<proteinExistence type="predicted"/>
<feature type="region of interest" description="Disordered" evidence="1">
    <location>
        <begin position="147"/>
        <end position="199"/>
    </location>
</feature>
<accession>A0A5C3Q2H5</accession>
<dbReference type="EMBL" id="ML178868">
    <property type="protein sequence ID" value="TFK96021.1"/>
    <property type="molecule type" value="Genomic_DNA"/>
</dbReference>
<keyword evidence="3" id="KW-1185">Reference proteome</keyword>
<evidence type="ECO:0000256" key="1">
    <source>
        <dbReference type="SAM" id="MobiDB-lite"/>
    </source>
</evidence>
<evidence type="ECO:0000313" key="2">
    <source>
        <dbReference type="EMBL" id="TFK96021.1"/>
    </source>
</evidence>
<dbReference type="Proteomes" id="UP000305067">
    <property type="component" value="Unassembled WGS sequence"/>
</dbReference>
<gene>
    <name evidence="2" type="ORF">BDV98DRAFT_597998</name>
</gene>
<reference evidence="2 3" key="1">
    <citation type="journal article" date="2019" name="Nat. Ecol. Evol.">
        <title>Megaphylogeny resolves global patterns of mushroom evolution.</title>
        <authorList>
            <person name="Varga T."/>
            <person name="Krizsan K."/>
            <person name="Foldi C."/>
            <person name="Dima B."/>
            <person name="Sanchez-Garcia M."/>
            <person name="Sanchez-Ramirez S."/>
            <person name="Szollosi G.J."/>
            <person name="Szarkandi J.G."/>
            <person name="Papp V."/>
            <person name="Albert L."/>
            <person name="Andreopoulos W."/>
            <person name="Angelini C."/>
            <person name="Antonin V."/>
            <person name="Barry K.W."/>
            <person name="Bougher N.L."/>
            <person name="Buchanan P."/>
            <person name="Buyck B."/>
            <person name="Bense V."/>
            <person name="Catcheside P."/>
            <person name="Chovatia M."/>
            <person name="Cooper J."/>
            <person name="Damon W."/>
            <person name="Desjardin D."/>
            <person name="Finy P."/>
            <person name="Geml J."/>
            <person name="Haridas S."/>
            <person name="Hughes K."/>
            <person name="Justo A."/>
            <person name="Karasinski D."/>
            <person name="Kautmanova I."/>
            <person name="Kiss B."/>
            <person name="Kocsube S."/>
            <person name="Kotiranta H."/>
            <person name="LaButti K.M."/>
            <person name="Lechner B.E."/>
            <person name="Liimatainen K."/>
            <person name="Lipzen A."/>
            <person name="Lukacs Z."/>
            <person name="Mihaltcheva S."/>
            <person name="Morgado L.N."/>
            <person name="Niskanen T."/>
            <person name="Noordeloos M.E."/>
            <person name="Ohm R.A."/>
            <person name="Ortiz-Santana B."/>
            <person name="Ovrebo C."/>
            <person name="Racz N."/>
            <person name="Riley R."/>
            <person name="Savchenko A."/>
            <person name="Shiryaev A."/>
            <person name="Soop K."/>
            <person name="Spirin V."/>
            <person name="Szebenyi C."/>
            <person name="Tomsovsky M."/>
            <person name="Tulloss R.E."/>
            <person name="Uehling J."/>
            <person name="Grigoriev I.V."/>
            <person name="Vagvolgyi C."/>
            <person name="Papp T."/>
            <person name="Martin F.M."/>
            <person name="Miettinen O."/>
            <person name="Hibbett D.S."/>
            <person name="Nagy L.G."/>
        </authorList>
    </citation>
    <scope>NUCLEOTIDE SEQUENCE [LARGE SCALE GENOMIC DNA]</scope>
    <source>
        <strain evidence="2 3">CBS 309.79</strain>
    </source>
</reference>
<name>A0A5C3Q2H5_9AGAR</name>
<dbReference type="AlphaFoldDB" id="A0A5C3Q2H5"/>
<organism evidence="2 3">
    <name type="scientific">Pterulicium gracile</name>
    <dbReference type="NCBI Taxonomy" id="1884261"/>
    <lineage>
        <taxon>Eukaryota</taxon>
        <taxon>Fungi</taxon>
        <taxon>Dikarya</taxon>
        <taxon>Basidiomycota</taxon>
        <taxon>Agaricomycotina</taxon>
        <taxon>Agaricomycetes</taxon>
        <taxon>Agaricomycetidae</taxon>
        <taxon>Agaricales</taxon>
        <taxon>Pleurotineae</taxon>
        <taxon>Pterulaceae</taxon>
        <taxon>Pterulicium</taxon>
    </lineage>
</organism>
<evidence type="ECO:0000313" key="3">
    <source>
        <dbReference type="Proteomes" id="UP000305067"/>
    </source>
</evidence>
<sequence>MSNLISEFRAMAECLLVASTFVLVICPLRLSRSDLSLAFPSIRTLGHLDFLSLPSQAFFIEFELLNVTLSAAHTQSRVQRYFLALLLFEACAMRILTLITLIPSFVALYVSAQAIEPGSPNPTNLVPGGMAPSTTFSSAPLTSPVAAIDSSQDAPAPESNRDTSDYSTSSPKEDVEDAAMDEGTEVADGETSSENSTDL</sequence>
<feature type="compositionally biased region" description="Polar residues" evidence="1">
    <location>
        <begin position="190"/>
        <end position="199"/>
    </location>
</feature>